<dbReference type="CDD" id="cd01296">
    <property type="entry name" value="Imidazolone-5PH"/>
    <property type="match status" value="1"/>
</dbReference>
<dbReference type="Pfam" id="PF01979">
    <property type="entry name" value="Amidohydro_1"/>
    <property type="match status" value="1"/>
</dbReference>
<dbReference type="NCBIfam" id="TIGR01224">
    <property type="entry name" value="hutI"/>
    <property type="match status" value="1"/>
</dbReference>
<sequence length="402" mass="43960">MNDLKIIGGRVVTFRDGPVTGNRMDSPLVLENANIIINDGFITAIDEDKPAKETIDAGGKLVIPGFVDSHTHLVFAGSREDEFEKRLKGVSYLEIARGGGGILSTVRATRNADRQTLIGLARERLRYALSWGTTTLEIKSGYGLSTEDELKMLEVIDELKRTTSQTVVATFLGAHEFPQDMARNEYVGIILNEMLPEIARRGLARFIDVFCEEGVYTKKETEKILLRGREYGLLPKIHADELASSGGSELAEEVGAVSCDHLSYPSEEGIRGMKSTGTVAVLLPATTLFLSGKAAPARRFIDENIPVAIASDFNPGSSPVLAMPLVMSLACLLYKLTPTEVLCASTINAAYAICEEERGSIEVGKRADILVCDRKNVNEIPYWFGFNPVRYVVKNGNLKKIS</sequence>
<keyword evidence="4 7" id="KW-0369">Histidine metabolism</keyword>
<feature type="binding site" evidence="7">
    <location>
        <position position="314"/>
    </location>
    <ligand>
        <name>N-formimidoyl-L-glutamate</name>
        <dbReference type="ChEBI" id="CHEBI:58928"/>
    </ligand>
</feature>
<evidence type="ECO:0000256" key="4">
    <source>
        <dbReference type="ARBA" id="ARBA00022808"/>
    </source>
</evidence>
<evidence type="ECO:0000259" key="8">
    <source>
        <dbReference type="Pfam" id="PF01979"/>
    </source>
</evidence>
<comment type="pathway">
    <text evidence="7">Amino-acid degradation; L-histidine degradation into L-glutamate; N-formimidoyl-L-glutamate from L-histidine: step 3/3.</text>
</comment>
<dbReference type="GO" id="GO:0005737">
    <property type="term" value="C:cytoplasm"/>
    <property type="evidence" value="ECO:0007669"/>
    <property type="project" value="UniProtKB-SubCell"/>
</dbReference>
<feature type="binding site" evidence="7">
    <location>
        <position position="317"/>
    </location>
    <ligand>
        <name>4-imidazolone-5-propanoate</name>
        <dbReference type="ChEBI" id="CHEBI:77893"/>
    </ligand>
</feature>
<evidence type="ECO:0000256" key="6">
    <source>
        <dbReference type="ARBA" id="ARBA00023004"/>
    </source>
</evidence>
<comment type="subcellular location">
    <subcellularLocation>
        <location evidence="7">Cytoplasm</location>
    </subcellularLocation>
</comment>
<keyword evidence="6 7" id="KW-0408">Iron</keyword>
<proteinExistence type="inferred from homology"/>
<dbReference type="PANTHER" id="PTHR42752">
    <property type="entry name" value="IMIDAZOLONEPROPIONASE"/>
    <property type="match status" value="1"/>
</dbReference>
<accession>A0A235BW11</accession>
<dbReference type="SUPFAM" id="SSF51338">
    <property type="entry name" value="Composite domain of metallo-dependent hydrolases"/>
    <property type="match status" value="1"/>
</dbReference>
<protein>
    <recommendedName>
        <fullName evidence="1 7">Imidazolonepropionase</fullName>
        <ecNumber evidence="1 7">3.5.2.7</ecNumber>
    </recommendedName>
    <alternativeName>
        <fullName evidence="7">Imidazolone-5-propionate hydrolase</fullName>
    </alternativeName>
</protein>
<dbReference type="GO" id="GO:0050480">
    <property type="term" value="F:imidazolonepropionase activity"/>
    <property type="evidence" value="ECO:0007669"/>
    <property type="project" value="UniProtKB-UniRule"/>
</dbReference>
<dbReference type="HAMAP" id="MF_00372">
    <property type="entry name" value="HutI"/>
    <property type="match status" value="1"/>
</dbReference>
<feature type="binding site" evidence="7">
    <location>
        <position position="312"/>
    </location>
    <ligand>
        <name>Zn(2+)</name>
        <dbReference type="ChEBI" id="CHEBI:29105"/>
    </ligand>
</feature>
<keyword evidence="7" id="KW-0963">Cytoplasm</keyword>
<feature type="binding site" evidence="7">
    <location>
        <position position="175"/>
    </location>
    <ligand>
        <name>4-imidazolone-5-propanoate</name>
        <dbReference type="ChEBI" id="CHEBI:77893"/>
    </ligand>
</feature>
<organism evidence="9 10">
    <name type="scientific">candidate division WOR-3 bacterium JGI_Cruoil_03_44_89</name>
    <dbReference type="NCBI Taxonomy" id="1973748"/>
    <lineage>
        <taxon>Bacteria</taxon>
        <taxon>Bacteria division WOR-3</taxon>
    </lineage>
</organism>
<feature type="binding site" evidence="7">
    <location>
        <position position="312"/>
    </location>
    <ligand>
        <name>Fe(3+)</name>
        <dbReference type="ChEBI" id="CHEBI:29034"/>
    </ligand>
</feature>
<keyword evidence="3 7" id="KW-0378">Hydrolase</keyword>
<feature type="domain" description="Amidohydrolase-related" evidence="8">
    <location>
        <begin position="61"/>
        <end position="398"/>
    </location>
</feature>
<dbReference type="PANTHER" id="PTHR42752:SF1">
    <property type="entry name" value="IMIDAZOLONEPROPIONASE-RELATED"/>
    <property type="match status" value="1"/>
</dbReference>
<dbReference type="InterPro" id="IPR006680">
    <property type="entry name" value="Amidohydro-rel"/>
</dbReference>
<feature type="binding site" evidence="7">
    <location>
        <position position="238"/>
    </location>
    <ligand>
        <name>Zn(2+)</name>
        <dbReference type="ChEBI" id="CHEBI:29105"/>
    </ligand>
</feature>
<comment type="function">
    <text evidence="7">Catalyzes the hydrolytic cleavage of the carbon-nitrogen bond in imidazolone-5-propanoate to yield N-formimidoyl-L-glutamate. It is the third step in the universal histidine degradation pathway.</text>
</comment>
<evidence type="ECO:0000256" key="5">
    <source>
        <dbReference type="ARBA" id="ARBA00022833"/>
    </source>
</evidence>
<keyword evidence="5 7" id="KW-0862">Zinc</keyword>
<comment type="cofactor">
    <cofactor evidence="7">
        <name>Zn(2+)</name>
        <dbReference type="ChEBI" id="CHEBI:29105"/>
    </cofactor>
    <cofactor evidence="7">
        <name>Fe(3+)</name>
        <dbReference type="ChEBI" id="CHEBI:29034"/>
    </cofactor>
    <text evidence="7">Binds 1 zinc or iron ion per subunit.</text>
</comment>
<dbReference type="Gene3D" id="3.20.20.140">
    <property type="entry name" value="Metal-dependent hydrolases"/>
    <property type="match status" value="1"/>
</dbReference>
<dbReference type="GO" id="GO:0005506">
    <property type="term" value="F:iron ion binding"/>
    <property type="evidence" value="ECO:0007669"/>
    <property type="project" value="UniProtKB-UniRule"/>
</dbReference>
<evidence type="ECO:0000256" key="2">
    <source>
        <dbReference type="ARBA" id="ARBA00022723"/>
    </source>
</evidence>
<dbReference type="SUPFAM" id="SSF51556">
    <property type="entry name" value="Metallo-dependent hydrolases"/>
    <property type="match status" value="1"/>
</dbReference>
<dbReference type="GO" id="GO:0019557">
    <property type="term" value="P:L-histidine catabolic process to glutamate and formate"/>
    <property type="evidence" value="ECO:0007669"/>
    <property type="project" value="UniProtKB-UniPathway"/>
</dbReference>
<dbReference type="InterPro" id="IPR011059">
    <property type="entry name" value="Metal-dep_hydrolase_composite"/>
</dbReference>
<dbReference type="GO" id="GO:0008270">
    <property type="term" value="F:zinc ion binding"/>
    <property type="evidence" value="ECO:0007669"/>
    <property type="project" value="UniProtKB-UniRule"/>
</dbReference>
<evidence type="ECO:0000256" key="7">
    <source>
        <dbReference type="HAMAP-Rule" id="MF_00372"/>
    </source>
</evidence>
<feature type="binding site" evidence="7">
    <location>
        <position position="241"/>
    </location>
    <ligand>
        <name>4-imidazolone-5-propanoate</name>
        <dbReference type="ChEBI" id="CHEBI:77893"/>
    </ligand>
</feature>
<feature type="binding site" evidence="7">
    <location>
        <position position="79"/>
    </location>
    <ligand>
        <name>4-imidazolone-5-propanoate</name>
        <dbReference type="ChEBI" id="CHEBI:77893"/>
    </ligand>
</feature>
<dbReference type="EC" id="3.5.2.7" evidence="1 7"/>
<feature type="binding site" evidence="7">
    <location>
        <position position="142"/>
    </location>
    <ligand>
        <name>N-formimidoyl-L-glutamate</name>
        <dbReference type="ChEBI" id="CHEBI:58928"/>
    </ligand>
</feature>
<dbReference type="InterPro" id="IPR005920">
    <property type="entry name" value="HutI"/>
</dbReference>
<feature type="binding site" evidence="7">
    <location>
        <position position="72"/>
    </location>
    <ligand>
        <name>Fe(3+)</name>
        <dbReference type="ChEBI" id="CHEBI:29034"/>
    </ligand>
</feature>
<feature type="binding site" evidence="7">
    <location>
        <position position="72"/>
    </location>
    <ligand>
        <name>Zn(2+)</name>
        <dbReference type="ChEBI" id="CHEBI:29105"/>
    </ligand>
</feature>
<feature type="binding site" evidence="7">
    <location>
        <position position="142"/>
    </location>
    <ligand>
        <name>4-imidazolone-5-propanoate</name>
        <dbReference type="ChEBI" id="CHEBI:77893"/>
    </ligand>
</feature>
<gene>
    <name evidence="7" type="primary">hutI</name>
    <name evidence="9" type="ORF">CH333_03445</name>
</gene>
<comment type="similarity">
    <text evidence="7">Belongs to the metallo-dependent hydrolases superfamily. HutI family.</text>
</comment>
<dbReference type="Gene3D" id="2.30.40.10">
    <property type="entry name" value="Urease, subunit C, domain 1"/>
    <property type="match status" value="1"/>
</dbReference>
<name>A0A235BW11_UNCW3</name>
<evidence type="ECO:0000313" key="9">
    <source>
        <dbReference type="EMBL" id="OYD16406.1"/>
    </source>
</evidence>
<keyword evidence="2 7" id="KW-0479">Metal-binding</keyword>
<dbReference type="GO" id="GO:0019556">
    <property type="term" value="P:L-histidine catabolic process to glutamate and formamide"/>
    <property type="evidence" value="ECO:0007669"/>
    <property type="project" value="UniProtKB-UniRule"/>
</dbReference>
<comment type="catalytic activity">
    <reaction evidence="7">
        <text>4-imidazolone-5-propanoate + H2O = N-formimidoyl-L-glutamate</text>
        <dbReference type="Rhea" id="RHEA:23660"/>
        <dbReference type="ChEBI" id="CHEBI:15377"/>
        <dbReference type="ChEBI" id="CHEBI:58928"/>
        <dbReference type="ChEBI" id="CHEBI:77893"/>
        <dbReference type="EC" id="3.5.2.7"/>
    </reaction>
</comment>
<evidence type="ECO:0000256" key="1">
    <source>
        <dbReference type="ARBA" id="ARBA00012864"/>
    </source>
</evidence>
<feature type="binding site" evidence="7">
    <location>
        <position position="316"/>
    </location>
    <ligand>
        <name>N-formimidoyl-L-glutamate</name>
        <dbReference type="ChEBI" id="CHEBI:58928"/>
    </ligand>
</feature>
<feature type="binding site" evidence="7">
    <location>
        <position position="70"/>
    </location>
    <ligand>
        <name>Zn(2+)</name>
        <dbReference type="ChEBI" id="CHEBI:29105"/>
    </ligand>
</feature>
<evidence type="ECO:0000256" key="3">
    <source>
        <dbReference type="ARBA" id="ARBA00022801"/>
    </source>
</evidence>
<dbReference type="UniPathway" id="UPA00379">
    <property type="reaction ID" value="UER00551"/>
</dbReference>
<dbReference type="FunFam" id="3.20.20.140:FF:000007">
    <property type="entry name" value="Imidazolonepropionase"/>
    <property type="match status" value="1"/>
</dbReference>
<reference evidence="9 10" key="1">
    <citation type="submission" date="2017-07" db="EMBL/GenBank/DDBJ databases">
        <title>Recovery of genomes from metagenomes via a dereplication, aggregation, and scoring strategy.</title>
        <authorList>
            <person name="Sieber C.M."/>
            <person name="Probst A.J."/>
            <person name="Sharrar A."/>
            <person name="Thomas B.C."/>
            <person name="Hess M."/>
            <person name="Tringe S.G."/>
            <person name="Banfield J.F."/>
        </authorList>
    </citation>
    <scope>NUCLEOTIDE SEQUENCE [LARGE SCALE GENOMIC DNA]</scope>
    <source>
        <strain evidence="9">JGI_Cruoil_03_44_89</strain>
    </source>
</reference>
<dbReference type="EMBL" id="NOZQ01000068">
    <property type="protein sequence ID" value="OYD16406.1"/>
    <property type="molecule type" value="Genomic_DNA"/>
</dbReference>
<dbReference type="AlphaFoldDB" id="A0A235BW11"/>
<comment type="caution">
    <text evidence="9">The sequence shown here is derived from an EMBL/GenBank/DDBJ whole genome shotgun (WGS) entry which is preliminary data.</text>
</comment>
<feature type="binding site" evidence="7">
    <location>
        <position position="70"/>
    </location>
    <ligand>
        <name>Fe(3+)</name>
        <dbReference type="ChEBI" id="CHEBI:29034"/>
    </ligand>
</feature>
<feature type="binding site" evidence="7">
    <location>
        <position position="238"/>
    </location>
    <ligand>
        <name>Fe(3+)</name>
        <dbReference type="ChEBI" id="CHEBI:29034"/>
    </ligand>
</feature>
<evidence type="ECO:0000313" key="10">
    <source>
        <dbReference type="Proteomes" id="UP000215215"/>
    </source>
</evidence>
<dbReference type="Proteomes" id="UP000215215">
    <property type="component" value="Unassembled WGS sequence"/>
</dbReference>
<dbReference type="InterPro" id="IPR032466">
    <property type="entry name" value="Metal_Hydrolase"/>
</dbReference>